<evidence type="ECO:0000313" key="3">
    <source>
        <dbReference type="Proteomes" id="UP001305779"/>
    </source>
</evidence>
<sequence length="536" mass="59959">MVTASTTDLSPGLERSPSPGHLRKDSAIGGKGHLACIPGISDLDAKYFPAVTHSGSTTPLNERQRQILGSVKGRELTAIRRDSTSHDASKRDPQRSKLVPFAKGLQKRKHDRNPPSRTLSPVVGAMPDHRPHIPEFVFREAIPNLILPQDISTWVTMYFVSPMAYHCYNYSEGMWQDRVHQRPIQRTTLMHKARLLRMVNEYIDNFEDADLELLIMGMTTIFKISTDDGSTSLSVPELFTPHAHPEDLGRILKRMETVVIHSNALNRLLDQRGPDTPFEHFPGIEDSMPLVDVIISSAHACKPRYRTTTAQMLHHCPNRLGPFPSLPLPYTEGLGFATSIPGTLPLQALSAYRNLATLDRICATSTVPNAAHFKYFAIDPRVNAVQHQLLSVPHWDVLSEEDQEDSSRVIYESCRIACILYSNSVIHPVPSIVGSWLPCLLGDLKYLLLRSGVPKKDHDAVPLAVWVSFIGCMCSYGMAEWGFFVGCLREVVRVAELGKWEEVREVLERFLWCEEACGRGAGVVWREVMKGGRDGS</sequence>
<reference evidence="2 3" key="1">
    <citation type="journal article" date="2023" name="G3 (Bethesda)">
        <title>A chromosome-level genome assembly of Zasmidium syzygii isolated from banana leaves.</title>
        <authorList>
            <person name="van Westerhoven A.C."/>
            <person name="Mehrabi R."/>
            <person name="Talebi R."/>
            <person name="Steentjes M.B.F."/>
            <person name="Corcolon B."/>
            <person name="Chong P.A."/>
            <person name="Kema G.H.J."/>
            <person name="Seidl M.F."/>
        </authorList>
    </citation>
    <scope>NUCLEOTIDE SEQUENCE [LARGE SCALE GENOMIC DNA]</scope>
    <source>
        <strain evidence="2 3">P124</strain>
    </source>
</reference>
<accession>A0ABR0DYH4</accession>
<dbReference type="PANTHER" id="PTHR37540">
    <property type="entry name" value="TRANSCRIPTION FACTOR (ACR-2), PUTATIVE-RELATED-RELATED"/>
    <property type="match status" value="1"/>
</dbReference>
<dbReference type="EMBL" id="JAXOVC010000014">
    <property type="protein sequence ID" value="KAK4494209.1"/>
    <property type="molecule type" value="Genomic_DNA"/>
</dbReference>
<feature type="compositionally biased region" description="Basic and acidic residues" evidence="1">
    <location>
        <begin position="78"/>
        <end position="95"/>
    </location>
</feature>
<proteinExistence type="predicted"/>
<feature type="region of interest" description="Disordered" evidence="1">
    <location>
        <begin position="1"/>
        <end position="27"/>
    </location>
</feature>
<organism evidence="2 3">
    <name type="scientific">Zasmidium cellare</name>
    <name type="common">Wine cellar mold</name>
    <name type="synonym">Racodium cellare</name>
    <dbReference type="NCBI Taxonomy" id="395010"/>
    <lineage>
        <taxon>Eukaryota</taxon>
        <taxon>Fungi</taxon>
        <taxon>Dikarya</taxon>
        <taxon>Ascomycota</taxon>
        <taxon>Pezizomycotina</taxon>
        <taxon>Dothideomycetes</taxon>
        <taxon>Dothideomycetidae</taxon>
        <taxon>Mycosphaerellales</taxon>
        <taxon>Mycosphaerellaceae</taxon>
        <taxon>Zasmidium</taxon>
    </lineage>
</organism>
<evidence type="ECO:0000256" key="1">
    <source>
        <dbReference type="SAM" id="MobiDB-lite"/>
    </source>
</evidence>
<comment type="caution">
    <text evidence="2">The sequence shown here is derived from an EMBL/GenBank/DDBJ whole genome shotgun (WGS) entry which is preliminary data.</text>
</comment>
<protein>
    <recommendedName>
        <fullName evidence="4">Tachykinin family protein</fullName>
    </recommendedName>
</protein>
<evidence type="ECO:0000313" key="2">
    <source>
        <dbReference type="EMBL" id="KAK4494209.1"/>
    </source>
</evidence>
<evidence type="ECO:0008006" key="4">
    <source>
        <dbReference type="Google" id="ProtNLM"/>
    </source>
</evidence>
<dbReference type="PANTHER" id="PTHR37540:SF5">
    <property type="entry name" value="TRANSCRIPTION FACTOR DOMAIN-CONTAINING PROTEIN"/>
    <property type="match status" value="1"/>
</dbReference>
<name>A0ABR0DYH4_ZASCE</name>
<feature type="region of interest" description="Disordered" evidence="1">
    <location>
        <begin position="78"/>
        <end position="125"/>
    </location>
</feature>
<gene>
    <name evidence="2" type="ORF">PRZ48_014507</name>
</gene>
<dbReference type="Proteomes" id="UP001305779">
    <property type="component" value="Unassembled WGS sequence"/>
</dbReference>
<keyword evidence="3" id="KW-1185">Reference proteome</keyword>